<dbReference type="SUPFAM" id="SSF51230">
    <property type="entry name" value="Single hybrid motif"/>
    <property type="match status" value="1"/>
</dbReference>
<dbReference type="InterPro" id="IPR011053">
    <property type="entry name" value="Single_hybrid_motif"/>
</dbReference>
<evidence type="ECO:0000259" key="10">
    <source>
        <dbReference type="PROSITE" id="PS50968"/>
    </source>
</evidence>
<evidence type="ECO:0000256" key="7">
    <source>
        <dbReference type="ARBA" id="ARBA00023267"/>
    </source>
</evidence>
<dbReference type="PROSITE" id="PS00188">
    <property type="entry name" value="BIOTIN"/>
    <property type="match status" value="1"/>
</dbReference>
<reference evidence="11 12" key="1">
    <citation type="journal article" date="2021" name="Int. J. Syst. Evol. Microbiol.">
        <title>Streptococcus vicugnae sp. nov., isolated from faeces of alpacas (Vicugna pacos) and cattle (Bos taurus), Streptococcus zalophi sp. nov., and Streptococcus pacificus sp. nov., isolated from respiratory tract of California sea lions (Zalophus californianus).</title>
        <authorList>
            <person name="Volokhov D.V."/>
            <person name="Zagorodnyaya T.A."/>
            <person name="Shen Z."/>
            <person name="Blom J."/>
            <person name="Furtak V.A."/>
            <person name="Eisenberg T."/>
            <person name="Fan P."/>
            <person name="Jeong K.C."/>
            <person name="Gao Y."/>
            <person name="Zhang S."/>
            <person name="Amselle M."/>
        </authorList>
    </citation>
    <scope>NUCLEOTIDE SEQUENCE [LARGE SCALE GENOMIC DNA]</scope>
    <source>
        <strain evidence="12">CSL7508-lung</strain>
    </source>
</reference>
<keyword evidence="5 8" id="KW-0443">Lipid metabolism</keyword>
<dbReference type="PRINTS" id="PR01071">
    <property type="entry name" value="ACOABIOTINCC"/>
</dbReference>
<dbReference type="InterPro" id="IPR001882">
    <property type="entry name" value="Biotin_BS"/>
</dbReference>
<proteinExistence type="predicted"/>
<dbReference type="PANTHER" id="PTHR45266:SF3">
    <property type="entry name" value="OXALOACETATE DECARBOXYLASE ALPHA CHAIN"/>
    <property type="match status" value="1"/>
</dbReference>
<keyword evidence="6 8" id="KW-0275">Fatty acid biosynthesis</keyword>
<feature type="region of interest" description="Disordered" evidence="9">
    <location>
        <begin position="34"/>
        <end position="58"/>
    </location>
</feature>
<feature type="compositionally biased region" description="Basic and acidic residues" evidence="9">
    <location>
        <begin position="34"/>
        <end position="45"/>
    </location>
</feature>
<dbReference type="Pfam" id="PF00364">
    <property type="entry name" value="Biotin_lipoyl"/>
    <property type="match status" value="1"/>
</dbReference>
<keyword evidence="12" id="KW-1185">Reference proteome</keyword>
<evidence type="ECO:0000256" key="6">
    <source>
        <dbReference type="ARBA" id="ARBA00023160"/>
    </source>
</evidence>
<evidence type="ECO:0000256" key="3">
    <source>
        <dbReference type="ARBA" id="ARBA00022516"/>
    </source>
</evidence>
<evidence type="ECO:0000256" key="8">
    <source>
        <dbReference type="RuleBase" id="RU364072"/>
    </source>
</evidence>
<evidence type="ECO:0000313" key="12">
    <source>
        <dbReference type="Proteomes" id="UP000644875"/>
    </source>
</evidence>
<protein>
    <recommendedName>
        <fullName evidence="2 8">Biotin carboxyl carrier protein of acetyl-CoA carboxylase</fullName>
    </recommendedName>
</protein>
<comment type="pathway">
    <text evidence="1 8">Lipid metabolism; fatty acid biosynthesis.</text>
</comment>
<keyword evidence="7 8" id="KW-0092">Biotin</keyword>
<evidence type="ECO:0000256" key="1">
    <source>
        <dbReference type="ARBA" id="ARBA00005194"/>
    </source>
</evidence>
<gene>
    <name evidence="11" type="ORF">JHK64_03840</name>
</gene>
<comment type="caution">
    <text evidence="11">The sequence shown here is derived from an EMBL/GenBank/DDBJ whole genome shotgun (WGS) entry which is preliminary data.</text>
</comment>
<evidence type="ECO:0000256" key="5">
    <source>
        <dbReference type="ARBA" id="ARBA00023098"/>
    </source>
</evidence>
<dbReference type="Proteomes" id="UP000644875">
    <property type="component" value="Unassembled WGS sequence"/>
</dbReference>
<name>A0A934P9Q5_9STRE</name>
<comment type="function">
    <text evidence="8">This protein is a component of the acetyl coenzyme A carboxylase complex; first, biotin carboxylase catalyzes the carboxylation of the carrier protein and then the transcarboxylase transfers the carboxyl group to form malonyl-CoA.</text>
</comment>
<dbReference type="NCBIfam" id="TIGR00531">
    <property type="entry name" value="BCCP"/>
    <property type="match status" value="1"/>
</dbReference>
<evidence type="ECO:0000256" key="2">
    <source>
        <dbReference type="ARBA" id="ARBA00017562"/>
    </source>
</evidence>
<dbReference type="InterPro" id="IPR000089">
    <property type="entry name" value="Biotin_lipoyl"/>
</dbReference>
<keyword evidence="4 8" id="KW-0276">Fatty acid metabolism</keyword>
<dbReference type="GO" id="GO:0003989">
    <property type="term" value="F:acetyl-CoA carboxylase activity"/>
    <property type="evidence" value="ECO:0007669"/>
    <property type="project" value="InterPro"/>
</dbReference>
<keyword evidence="11" id="KW-0436">Ligase</keyword>
<keyword evidence="3 8" id="KW-0444">Lipid biosynthesis</keyword>
<dbReference type="Gene3D" id="2.40.50.100">
    <property type="match status" value="1"/>
</dbReference>
<feature type="domain" description="Lipoyl-binding" evidence="10">
    <location>
        <begin position="83"/>
        <end position="159"/>
    </location>
</feature>
<dbReference type="AlphaFoldDB" id="A0A934P9Q5"/>
<sequence>MNISEIKELMTQFDQSSLREFSYKTNDKELVFSKNDRKVEEKPSLESENMVTTPVVDNGDVTSELSKVEEIKQEKEVERKDMGDVIESPLVGVAYLSPSPTQEPFVAIGDSVKKGQTLLIIEAMKVMNEILAPRDGIITDILVSNEEVVEFGKGLVSIK</sequence>
<evidence type="ECO:0000313" key="11">
    <source>
        <dbReference type="EMBL" id="MBJ8349766.1"/>
    </source>
</evidence>
<dbReference type="InterPro" id="IPR050709">
    <property type="entry name" value="Biotin_Carboxyl_Carrier/Decarb"/>
</dbReference>
<dbReference type="EMBL" id="JAENBP010000003">
    <property type="protein sequence ID" value="MBJ8349766.1"/>
    <property type="molecule type" value="Genomic_DNA"/>
</dbReference>
<organism evidence="11 12">
    <name type="scientific">Streptococcus zalophi</name>
    <dbReference type="NCBI Taxonomy" id="640031"/>
    <lineage>
        <taxon>Bacteria</taxon>
        <taxon>Bacillati</taxon>
        <taxon>Bacillota</taxon>
        <taxon>Bacilli</taxon>
        <taxon>Lactobacillales</taxon>
        <taxon>Streptococcaceae</taxon>
        <taxon>Streptococcus</taxon>
    </lineage>
</organism>
<dbReference type="PANTHER" id="PTHR45266">
    <property type="entry name" value="OXALOACETATE DECARBOXYLASE ALPHA CHAIN"/>
    <property type="match status" value="1"/>
</dbReference>
<dbReference type="CDD" id="cd06850">
    <property type="entry name" value="biotinyl_domain"/>
    <property type="match status" value="1"/>
</dbReference>
<evidence type="ECO:0000256" key="9">
    <source>
        <dbReference type="SAM" id="MobiDB-lite"/>
    </source>
</evidence>
<evidence type="ECO:0000256" key="4">
    <source>
        <dbReference type="ARBA" id="ARBA00022832"/>
    </source>
</evidence>
<accession>A0A934P9Q5</accession>
<dbReference type="GO" id="GO:0009317">
    <property type="term" value="C:acetyl-CoA carboxylase complex"/>
    <property type="evidence" value="ECO:0007669"/>
    <property type="project" value="InterPro"/>
</dbReference>
<dbReference type="PROSITE" id="PS50968">
    <property type="entry name" value="BIOTINYL_LIPOYL"/>
    <property type="match status" value="1"/>
</dbReference>
<dbReference type="InterPro" id="IPR001249">
    <property type="entry name" value="AcCoA_biotinCC"/>
</dbReference>
<dbReference type="GO" id="GO:0006633">
    <property type="term" value="P:fatty acid biosynthetic process"/>
    <property type="evidence" value="ECO:0007669"/>
    <property type="project" value="UniProtKB-KW"/>
</dbReference>